<proteinExistence type="predicted"/>
<evidence type="ECO:0000313" key="1">
    <source>
        <dbReference type="EMBL" id="CRI35245.1"/>
    </source>
</evidence>
<dbReference type="InterPro" id="IPR002821">
    <property type="entry name" value="Hydantoinase_A"/>
</dbReference>
<sequence>MKYLINLDNGGTLTDICVVQGSEVHYTKTLTTPVDLSECFFKGITKASEEIYGEDGFIKLLHSTELIRYSSTQGTNALVERKGPKLGLITNDATLVEKLTQSTQQQELLASLVGNRVFVIANLAGEDFEVDLANAVNTLTNKGAERLVIAIEDKDDEKDFKHTFLLQFPRHLLGSVPVLFSWEFTNDTSRVRRIWSALLNSFLHPTMERFLYSAEHRLKAHKVRNPLLIYRNDGASSRVAKSVALKTYSSGPRGGIEGTKALAKAYGFEHVLMVDVGGTTSDVGEVHQYKIKTERRGSVEGIQISFELSDVKSFGVGGGSIFRVDNKGAISVGPDSVGAAPGPACFGFGGTDATITDVNVALGIIDPDTYLNGQQRLDKERAIQAIREKIAKPLGLKLEEALFKMEEVYAQKLATCLQDRVQEGTVLAAFGGGGPMSACLAAKKAGIKRVIVPKLAAVFSAYGISFSDVAQTFERDITGLNKHEIEKIKAQMQERAKRHMFQEGYDFEDCKGEWRVIVENADGSEAHSTTLEDTAQINKDQRRILAYHIRYELSHPSLRASLPKRKVGPKVSGTRNVMGLDGMHQEVVLILDKQEMGAYMEGPAIVEGPFFTARVPEGWSLAVTDNGDLILEDLKT</sequence>
<dbReference type="GO" id="GO:0006749">
    <property type="term" value="P:glutathione metabolic process"/>
    <property type="evidence" value="ECO:0007669"/>
    <property type="project" value="TreeGrafter"/>
</dbReference>
<reference evidence="2" key="1">
    <citation type="submission" date="2014-12" db="EMBL/GenBank/DDBJ databases">
        <authorList>
            <person name="Smet A."/>
        </authorList>
    </citation>
    <scope>NUCLEOTIDE SEQUENCE [LARGE SCALE GENOMIC DNA]</scope>
</reference>
<dbReference type="Pfam" id="PF05378">
    <property type="entry name" value="Hydant_A_N"/>
    <property type="match status" value="1"/>
</dbReference>
<dbReference type="GO" id="GO:0005829">
    <property type="term" value="C:cytosol"/>
    <property type="evidence" value="ECO:0007669"/>
    <property type="project" value="TreeGrafter"/>
</dbReference>
<dbReference type="InterPro" id="IPR045079">
    <property type="entry name" value="Oxoprolinase-like"/>
</dbReference>
<dbReference type="PANTHER" id="PTHR11365">
    <property type="entry name" value="5-OXOPROLINASE RELATED"/>
    <property type="match status" value="1"/>
</dbReference>
<dbReference type="RefSeq" id="WP_015107401.1">
    <property type="nucleotide sequence ID" value="NZ_AP026684.1"/>
</dbReference>
<dbReference type="GeneID" id="76197700"/>
<protein>
    <submittedName>
        <fullName evidence="1">Acetophenone carboxylase subunit Apc1</fullName>
    </submittedName>
</protein>
<gene>
    <name evidence="1" type="ORF">HHE01_02430</name>
</gene>
<accession>A0A0K2YE52</accession>
<dbReference type="InterPro" id="IPR008040">
    <property type="entry name" value="Hydant_A_N"/>
</dbReference>
<evidence type="ECO:0000313" key="2">
    <source>
        <dbReference type="Proteomes" id="UP000046090"/>
    </source>
</evidence>
<dbReference type="Proteomes" id="UP000046090">
    <property type="component" value="Unassembled WGS sequence"/>
</dbReference>
<dbReference type="Pfam" id="PF01968">
    <property type="entry name" value="Hydantoinase_A"/>
    <property type="match status" value="1"/>
</dbReference>
<dbReference type="EMBL" id="CDMK01000003">
    <property type="protein sequence ID" value="CRI35245.1"/>
    <property type="molecule type" value="Genomic_DNA"/>
</dbReference>
<dbReference type="AlphaFoldDB" id="A0A0K2YE52"/>
<keyword evidence="2" id="KW-1185">Reference proteome</keyword>
<name>A0A0K2YE52_HELHE</name>
<organism evidence="1 2">
    <name type="scientific">Helicobacter heilmannii</name>
    <dbReference type="NCBI Taxonomy" id="35817"/>
    <lineage>
        <taxon>Bacteria</taxon>
        <taxon>Pseudomonadati</taxon>
        <taxon>Campylobacterota</taxon>
        <taxon>Epsilonproteobacteria</taxon>
        <taxon>Campylobacterales</taxon>
        <taxon>Helicobacteraceae</taxon>
        <taxon>Helicobacter</taxon>
    </lineage>
</organism>
<dbReference type="GO" id="GO:0017168">
    <property type="term" value="F:5-oxoprolinase (ATP-hydrolyzing) activity"/>
    <property type="evidence" value="ECO:0007669"/>
    <property type="project" value="TreeGrafter"/>
</dbReference>
<dbReference type="PANTHER" id="PTHR11365:SF23">
    <property type="entry name" value="HYPOTHETICAL 5-OXOPROLINASE (EUROFUNG)-RELATED"/>
    <property type="match status" value="1"/>
</dbReference>